<gene>
    <name evidence="1" type="ORF">MELIAE_LOCUS4735</name>
</gene>
<evidence type="ECO:0000313" key="2">
    <source>
        <dbReference type="Proteomes" id="UP001154078"/>
    </source>
</evidence>
<keyword evidence="2" id="KW-1185">Reference proteome</keyword>
<dbReference type="AlphaFoldDB" id="A0A9P0B082"/>
<organism evidence="1 2">
    <name type="scientific">Brassicogethes aeneus</name>
    <name type="common">Rape pollen beetle</name>
    <name type="synonym">Meligethes aeneus</name>
    <dbReference type="NCBI Taxonomy" id="1431903"/>
    <lineage>
        <taxon>Eukaryota</taxon>
        <taxon>Metazoa</taxon>
        <taxon>Ecdysozoa</taxon>
        <taxon>Arthropoda</taxon>
        <taxon>Hexapoda</taxon>
        <taxon>Insecta</taxon>
        <taxon>Pterygota</taxon>
        <taxon>Neoptera</taxon>
        <taxon>Endopterygota</taxon>
        <taxon>Coleoptera</taxon>
        <taxon>Polyphaga</taxon>
        <taxon>Cucujiformia</taxon>
        <taxon>Nitidulidae</taxon>
        <taxon>Meligethinae</taxon>
        <taxon>Brassicogethes</taxon>
    </lineage>
</organism>
<name>A0A9P0B082_BRAAE</name>
<dbReference type="EMBL" id="OV121134">
    <property type="protein sequence ID" value="CAH0552530.1"/>
    <property type="molecule type" value="Genomic_DNA"/>
</dbReference>
<reference evidence="1" key="1">
    <citation type="submission" date="2021-12" db="EMBL/GenBank/DDBJ databases">
        <authorList>
            <person name="King R."/>
        </authorList>
    </citation>
    <scope>NUCLEOTIDE SEQUENCE</scope>
</reference>
<dbReference type="Proteomes" id="UP001154078">
    <property type="component" value="Chromosome 3"/>
</dbReference>
<sequence>MEANKLVIEAVQPDDPKKYFILNIDHELAKDKRDSTLEHTDRSKLSYEKFSKYMDRFNELCFITTRDVHMTHENRIEGLKIIRRIIHKASPSNLSNIHIIHILWGYLTCLHHFQTRLILKSGPISWFRQRKFKKVAKFLDSILNFFPKEYFFIILSSVLTFFKVGKLWENEEISYLALSKTLLFIGNIEDSFMFLIQAAEEWAGKDAIQARDIIEVLFEMMDFLKCKSLPKDVILKFITIFQLSIDPDCEDNVKYIHLNHGIQTCIGACIKHFSNKETAKLLYTILNHVHTQDLSEDAIIAFASLAENAASRLMYNSPMKTRPIPIITLCFKFIKSKSFFECMLGLVVYQNLWDRYKNKPYFTTPRIFQSEENFNLTFALYARESGQFFKSIRNRFQECFLSINF</sequence>
<dbReference type="OrthoDB" id="7765283at2759"/>
<proteinExistence type="predicted"/>
<evidence type="ECO:0000313" key="1">
    <source>
        <dbReference type="EMBL" id="CAH0552530.1"/>
    </source>
</evidence>
<protein>
    <submittedName>
        <fullName evidence="1">Uncharacterized protein</fullName>
    </submittedName>
</protein>
<accession>A0A9P0B082</accession>